<comment type="caution">
    <text evidence="2">The sequence shown here is derived from an EMBL/GenBank/DDBJ whole genome shotgun (WGS) entry which is preliminary data.</text>
</comment>
<name>A0A9N8YWA4_9GLOM</name>
<reference evidence="2" key="1">
    <citation type="submission" date="2021-06" db="EMBL/GenBank/DDBJ databases">
        <authorList>
            <person name="Kallberg Y."/>
            <person name="Tangrot J."/>
            <person name="Rosling A."/>
        </authorList>
    </citation>
    <scope>NUCLEOTIDE SEQUENCE</scope>
    <source>
        <strain evidence="2">FL130A</strain>
    </source>
</reference>
<dbReference type="AlphaFoldDB" id="A0A9N8YWA4"/>
<proteinExistence type="predicted"/>
<keyword evidence="3" id="KW-1185">Reference proteome</keyword>
<evidence type="ECO:0000256" key="1">
    <source>
        <dbReference type="SAM" id="MobiDB-lite"/>
    </source>
</evidence>
<feature type="region of interest" description="Disordered" evidence="1">
    <location>
        <begin position="100"/>
        <end position="120"/>
    </location>
</feature>
<evidence type="ECO:0000313" key="2">
    <source>
        <dbReference type="EMBL" id="CAG8456671.1"/>
    </source>
</evidence>
<accession>A0A9N8YWA4</accession>
<dbReference type="Proteomes" id="UP000789508">
    <property type="component" value="Unassembled WGS sequence"/>
</dbReference>
<dbReference type="EMBL" id="CAJVPS010000135">
    <property type="protein sequence ID" value="CAG8456671.1"/>
    <property type="molecule type" value="Genomic_DNA"/>
</dbReference>
<sequence>MAQVTVKELIAFPCALSVTWLCLAIDRFMGLVNPRAMFINRGSALPQQKLWKLARLYRRVAPEYTSNSQVILCRLIGNQWKHHKLNTTFAEADTFKSGYRTPEGRNKLSENNPPSLYETSPVHIHNKPKSFYC</sequence>
<organism evidence="2 3">
    <name type="scientific">Ambispora leptoticha</name>
    <dbReference type="NCBI Taxonomy" id="144679"/>
    <lineage>
        <taxon>Eukaryota</taxon>
        <taxon>Fungi</taxon>
        <taxon>Fungi incertae sedis</taxon>
        <taxon>Mucoromycota</taxon>
        <taxon>Glomeromycotina</taxon>
        <taxon>Glomeromycetes</taxon>
        <taxon>Archaeosporales</taxon>
        <taxon>Ambisporaceae</taxon>
        <taxon>Ambispora</taxon>
    </lineage>
</organism>
<feature type="compositionally biased region" description="Polar residues" evidence="1">
    <location>
        <begin position="109"/>
        <end position="118"/>
    </location>
</feature>
<gene>
    <name evidence="2" type="ORF">ALEPTO_LOCUS1317</name>
</gene>
<evidence type="ECO:0000313" key="3">
    <source>
        <dbReference type="Proteomes" id="UP000789508"/>
    </source>
</evidence>
<protein>
    <submittedName>
        <fullName evidence="2">6407_t:CDS:1</fullName>
    </submittedName>
</protein>